<organism evidence="5 7">
    <name type="scientific">Clostridium symbiosum</name>
    <name type="common">Bacteroides symbiosus</name>
    <dbReference type="NCBI Taxonomy" id="1512"/>
    <lineage>
        <taxon>Bacteria</taxon>
        <taxon>Bacillati</taxon>
        <taxon>Bacillota</taxon>
        <taxon>Clostridia</taxon>
        <taxon>Lachnospirales</taxon>
        <taxon>Lachnospiraceae</taxon>
        <taxon>Otoolea</taxon>
    </lineage>
</organism>
<dbReference type="PROSITE" id="PS50949">
    <property type="entry name" value="HTH_GNTR"/>
    <property type="match status" value="1"/>
</dbReference>
<dbReference type="GeneID" id="57967598"/>
<comment type="caution">
    <text evidence="5">The sequence shown here is derived from an EMBL/GenBank/DDBJ whole genome shotgun (WGS) entry which is preliminary data.</text>
</comment>
<keyword evidence="2" id="KW-0238">DNA-binding</keyword>
<evidence type="ECO:0000313" key="7">
    <source>
        <dbReference type="Proteomes" id="UP001203136"/>
    </source>
</evidence>
<dbReference type="AlphaFoldDB" id="A0AAW5EWI1"/>
<dbReference type="InterPro" id="IPR011711">
    <property type="entry name" value="GntR_C"/>
</dbReference>
<dbReference type="Pfam" id="PF00392">
    <property type="entry name" value="GntR"/>
    <property type="match status" value="1"/>
</dbReference>
<feature type="domain" description="HTH gntR-type" evidence="4">
    <location>
        <begin position="11"/>
        <end position="78"/>
    </location>
</feature>
<evidence type="ECO:0000259" key="4">
    <source>
        <dbReference type="PROSITE" id="PS50949"/>
    </source>
</evidence>
<reference evidence="5" key="1">
    <citation type="journal article" date="2022" name="Cell Host Microbe">
        <title>Colonization of the live biotherapeutic product VE303 and modulation of the microbiota and metabolites in healthy volunteers.</title>
        <authorList>
            <person name="Dsouza M."/>
            <person name="Menon R."/>
            <person name="Crossette E."/>
            <person name="Bhattarai S.K."/>
            <person name="Schneider J."/>
            <person name="Kim Y.G."/>
            <person name="Reddy S."/>
            <person name="Caballero S."/>
            <person name="Felix C."/>
            <person name="Cornacchione L."/>
            <person name="Hendrickson J."/>
            <person name="Watson A.R."/>
            <person name="Minot S.S."/>
            <person name="Greenfield N."/>
            <person name="Schopf L."/>
            <person name="Szabady R."/>
            <person name="Patarroyo J."/>
            <person name="Smith W."/>
            <person name="Harrison P."/>
            <person name="Kuijper E.J."/>
            <person name="Kelly C.P."/>
            <person name="Olle B."/>
            <person name="Bobilev D."/>
            <person name="Silber J.L."/>
            <person name="Bucci V."/>
            <person name="Roberts B."/>
            <person name="Faith J."/>
            <person name="Norman J.M."/>
        </authorList>
    </citation>
    <scope>NUCLEOTIDE SEQUENCE</scope>
    <source>
        <strain evidence="5">VE303-04</strain>
    </source>
</reference>
<dbReference type="SUPFAM" id="SSF48008">
    <property type="entry name" value="GntR ligand-binding domain-like"/>
    <property type="match status" value="1"/>
</dbReference>
<dbReference type="SUPFAM" id="SSF46785">
    <property type="entry name" value="Winged helix' DNA-binding domain"/>
    <property type="match status" value="1"/>
</dbReference>
<dbReference type="EMBL" id="JAQLGM010000045">
    <property type="protein sequence ID" value="MDB2001704.1"/>
    <property type="molecule type" value="Genomic_DNA"/>
</dbReference>
<reference evidence="6" key="2">
    <citation type="submission" date="2023-01" db="EMBL/GenBank/DDBJ databases">
        <title>Human gut microbiome strain richness.</title>
        <authorList>
            <person name="Chen-Liaw A."/>
        </authorList>
    </citation>
    <scope>NUCLEOTIDE SEQUENCE</scope>
    <source>
        <strain evidence="6">B1_m1001713B170214d0_201011</strain>
    </source>
</reference>
<dbReference type="Gene3D" id="1.20.120.530">
    <property type="entry name" value="GntR ligand-binding domain-like"/>
    <property type="match status" value="1"/>
</dbReference>
<dbReference type="GO" id="GO:0003677">
    <property type="term" value="F:DNA binding"/>
    <property type="evidence" value="ECO:0007669"/>
    <property type="project" value="UniProtKB-KW"/>
</dbReference>
<dbReference type="Gene3D" id="1.10.10.10">
    <property type="entry name" value="Winged helix-like DNA-binding domain superfamily/Winged helix DNA-binding domain"/>
    <property type="match status" value="1"/>
</dbReference>
<evidence type="ECO:0000313" key="6">
    <source>
        <dbReference type="EMBL" id="MDB2001704.1"/>
    </source>
</evidence>
<dbReference type="InterPro" id="IPR036390">
    <property type="entry name" value="WH_DNA-bd_sf"/>
</dbReference>
<dbReference type="SMART" id="SM00895">
    <property type="entry name" value="FCD"/>
    <property type="match status" value="1"/>
</dbReference>
<dbReference type="CDD" id="cd07377">
    <property type="entry name" value="WHTH_GntR"/>
    <property type="match status" value="1"/>
</dbReference>
<proteinExistence type="predicted"/>
<dbReference type="Proteomes" id="UP001300871">
    <property type="component" value="Unassembled WGS sequence"/>
</dbReference>
<dbReference type="InterPro" id="IPR036388">
    <property type="entry name" value="WH-like_DNA-bd_sf"/>
</dbReference>
<keyword evidence="1" id="KW-0805">Transcription regulation</keyword>
<dbReference type="Proteomes" id="UP001203136">
    <property type="component" value="Unassembled WGS sequence"/>
</dbReference>
<dbReference type="PRINTS" id="PR00035">
    <property type="entry name" value="HTHGNTR"/>
</dbReference>
<dbReference type="PANTHER" id="PTHR43537:SF24">
    <property type="entry name" value="GLUCONATE OPERON TRANSCRIPTIONAL REPRESSOR"/>
    <property type="match status" value="1"/>
</dbReference>
<sequence>MENNTPLIQYTTVSDSVYLWIKNAIIQGDFKPGEHIAQETLTKKLGVSRTPVRDAIKRLEAEGLLITKPHCGAVVFQLSRENLNEIYEVRILMEQYCATRTCMKASDEEINAIEAINLRMLSFSNTSKEFMQLDRQFHSLLCTLSGCTNTVEILEGLWNKCDSFKSIYYSLEGRVNDTLSEHTRIVQGLRKRDIAATKEAISAHLKDVVNSVGAYVNFS</sequence>
<evidence type="ECO:0000256" key="2">
    <source>
        <dbReference type="ARBA" id="ARBA00023125"/>
    </source>
</evidence>
<keyword evidence="3" id="KW-0804">Transcription</keyword>
<name>A0AAW5EWI1_CLOSY</name>
<dbReference type="SMART" id="SM00345">
    <property type="entry name" value="HTH_GNTR"/>
    <property type="match status" value="1"/>
</dbReference>
<dbReference type="Pfam" id="PF07729">
    <property type="entry name" value="FCD"/>
    <property type="match status" value="1"/>
</dbReference>
<accession>A0AAW5EWI1</accession>
<protein>
    <submittedName>
        <fullName evidence="5">GntR family transcriptional regulator</fullName>
    </submittedName>
</protein>
<gene>
    <name evidence="5" type="ORF">K5I21_01745</name>
    <name evidence="6" type="ORF">PM006_15990</name>
</gene>
<dbReference type="PANTHER" id="PTHR43537">
    <property type="entry name" value="TRANSCRIPTIONAL REGULATOR, GNTR FAMILY"/>
    <property type="match status" value="1"/>
</dbReference>
<evidence type="ECO:0000256" key="3">
    <source>
        <dbReference type="ARBA" id="ARBA00023163"/>
    </source>
</evidence>
<evidence type="ECO:0000256" key="1">
    <source>
        <dbReference type="ARBA" id="ARBA00023015"/>
    </source>
</evidence>
<dbReference type="RefSeq" id="WP_003506592.1">
    <property type="nucleotide sequence ID" value="NZ_BAABZD010000003.1"/>
</dbReference>
<dbReference type="EMBL" id="JAINVB010000001">
    <property type="protein sequence ID" value="MCK0084618.1"/>
    <property type="molecule type" value="Genomic_DNA"/>
</dbReference>
<dbReference type="InterPro" id="IPR000524">
    <property type="entry name" value="Tscrpt_reg_HTH_GntR"/>
</dbReference>
<dbReference type="InterPro" id="IPR008920">
    <property type="entry name" value="TF_FadR/GntR_C"/>
</dbReference>
<dbReference type="GO" id="GO:0003700">
    <property type="term" value="F:DNA-binding transcription factor activity"/>
    <property type="evidence" value="ECO:0007669"/>
    <property type="project" value="InterPro"/>
</dbReference>
<evidence type="ECO:0000313" key="5">
    <source>
        <dbReference type="EMBL" id="MCK0084618.1"/>
    </source>
</evidence>